<dbReference type="GO" id="GO:0004674">
    <property type="term" value="F:protein serine/threonine kinase activity"/>
    <property type="evidence" value="ECO:0007669"/>
    <property type="project" value="UniProtKB-KW"/>
</dbReference>
<evidence type="ECO:0000256" key="6">
    <source>
        <dbReference type="PROSITE-ProRule" id="PRU10141"/>
    </source>
</evidence>
<dbReference type="PROSITE" id="PS00107">
    <property type="entry name" value="PROTEIN_KINASE_ATP"/>
    <property type="match status" value="1"/>
</dbReference>
<feature type="binding site" evidence="6">
    <location>
        <position position="118"/>
    </location>
    <ligand>
        <name>ATP</name>
        <dbReference type="ChEBI" id="CHEBI:30616"/>
    </ligand>
</feature>
<dbReference type="Pfam" id="PF00069">
    <property type="entry name" value="Pkinase"/>
    <property type="match status" value="1"/>
</dbReference>
<gene>
    <name evidence="8" type="ORF">AMORRO_LOCUS8743</name>
</gene>
<dbReference type="InterPro" id="IPR017441">
    <property type="entry name" value="Protein_kinase_ATP_BS"/>
</dbReference>
<dbReference type="InterPro" id="IPR050494">
    <property type="entry name" value="Ser_Thr_dual-spec_kinase"/>
</dbReference>
<dbReference type="Proteomes" id="UP000789342">
    <property type="component" value="Unassembled WGS sequence"/>
</dbReference>
<evidence type="ECO:0000256" key="1">
    <source>
        <dbReference type="ARBA" id="ARBA00022527"/>
    </source>
</evidence>
<dbReference type="PROSITE" id="PS50011">
    <property type="entry name" value="PROTEIN_KINASE_DOM"/>
    <property type="match status" value="1"/>
</dbReference>
<feature type="domain" description="Protein kinase" evidence="7">
    <location>
        <begin position="87"/>
        <end position="386"/>
    </location>
</feature>
<dbReference type="SMART" id="SM00220">
    <property type="entry name" value="S_TKc"/>
    <property type="match status" value="1"/>
</dbReference>
<accession>A0A9N9D112</accession>
<reference evidence="8" key="1">
    <citation type="submission" date="2021-06" db="EMBL/GenBank/DDBJ databases">
        <authorList>
            <person name="Kallberg Y."/>
            <person name="Tangrot J."/>
            <person name="Rosling A."/>
        </authorList>
    </citation>
    <scope>NUCLEOTIDE SEQUENCE</scope>
    <source>
        <strain evidence="8">CL551</strain>
    </source>
</reference>
<dbReference type="PANTHER" id="PTHR24058:SF130">
    <property type="entry name" value="SERINE_THREONINE PROTEIN KINASES-RELATED"/>
    <property type="match status" value="1"/>
</dbReference>
<proteinExistence type="predicted"/>
<dbReference type="AlphaFoldDB" id="A0A9N9D112"/>
<dbReference type="GO" id="GO:0005524">
    <property type="term" value="F:ATP binding"/>
    <property type="evidence" value="ECO:0007669"/>
    <property type="project" value="UniProtKB-UniRule"/>
</dbReference>
<keyword evidence="5 6" id="KW-0067">ATP-binding</keyword>
<dbReference type="OrthoDB" id="9332038at2759"/>
<evidence type="ECO:0000259" key="7">
    <source>
        <dbReference type="PROSITE" id="PS50011"/>
    </source>
</evidence>
<evidence type="ECO:0000256" key="4">
    <source>
        <dbReference type="ARBA" id="ARBA00022777"/>
    </source>
</evidence>
<evidence type="ECO:0000256" key="2">
    <source>
        <dbReference type="ARBA" id="ARBA00022679"/>
    </source>
</evidence>
<keyword evidence="4" id="KW-0418">Kinase</keyword>
<protein>
    <submittedName>
        <fullName evidence="8">8750_t:CDS:1</fullName>
    </submittedName>
</protein>
<dbReference type="EMBL" id="CAJVPV010007791">
    <property type="protein sequence ID" value="CAG8622971.1"/>
    <property type="molecule type" value="Genomic_DNA"/>
</dbReference>
<name>A0A9N9D112_9GLOM</name>
<dbReference type="InterPro" id="IPR011009">
    <property type="entry name" value="Kinase-like_dom_sf"/>
</dbReference>
<dbReference type="Gene3D" id="3.30.200.20">
    <property type="entry name" value="Phosphorylase Kinase, domain 1"/>
    <property type="match status" value="1"/>
</dbReference>
<dbReference type="SUPFAM" id="SSF56112">
    <property type="entry name" value="Protein kinase-like (PK-like)"/>
    <property type="match status" value="1"/>
</dbReference>
<evidence type="ECO:0000256" key="5">
    <source>
        <dbReference type="ARBA" id="ARBA00022840"/>
    </source>
</evidence>
<sequence length="445" mass="51804">NPEENTIMFSSSLQNQYQKQLEGQHNFFRNCRPTTARFNIVRRLTAGLSKLYQQLYENQNALHANARLDRSFIKDFIKPYEMLAHRYRVINKIGRGTFSQVVCAEDTYYPVRHLVAIKIMAPQFNSIGIQESKTLLYLNLHADSDNIHLVKISNTFMFEGHFCMVLDYYEGGVPQLPRISNEEYRLQVLRKFACQLLITLMYLRKWGILHADLKLENIIRTKATSLDLRVIDFGSAMRIDEVHVYFNTFEAQTLAYRAPEVIMGLPFGIEIDMWSFGCILCELWLGYPIFYSSSKHGVLREIEKLLGPLPDSVYRYGKFFSYYKARPDGGIRSSTGIEDQNMLRIERICRVLKTQDINFVNFVDYIFNCDPSKRPTPSECLFHPFFAPLFPFKLLFDSHLVTAAIRTAFVNGNNDQGYWHDDNDSLRTSHNTKSNLNGIMRIYDD</sequence>
<dbReference type="PANTHER" id="PTHR24058">
    <property type="entry name" value="DUAL SPECIFICITY PROTEIN KINASE"/>
    <property type="match status" value="1"/>
</dbReference>
<keyword evidence="1" id="KW-0723">Serine/threonine-protein kinase</keyword>
<feature type="non-terminal residue" evidence="8">
    <location>
        <position position="445"/>
    </location>
</feature>
<dbReference type="Gene3D" id="1.10.510.10">
    <property type="entry name" value="Transferase(Phosphotransferase) domain 1"/>
    <property type="match status" value="1"/>
</dbReference>
<keyword evidence="2" id="KW-0808">Transferase</keyword>
<keyword evidence="9" id="KW-1185">Reference proteome</keyword>
<evidence type="ECO:0000313" key="8">
    <source>
        <dbReference type="EMBL" id="CAG8622971.1"/>
    </source>
</evidence>
<evidence type="ECO:0000256" key="3">
    <source>
        <dbReference type="ARBA" id="ARBA00022741"/>
    </source>
</evidence>
<comment type="caution">
    <text evidence="8">The sequence shown here is derived from an EMBL/GenBank/DDBJ whole genome shotgun (WGS) entry which is preliminary data.</text>
</comment>
<dbReference type="InterPro" id="IPR000719">
    <property type="entry name" value="Prot_kinase_dom"/>
</dbReference>
<keyword evidence="3 6" id="KW-0547">Nucleotide-binding</keyword>
<evidence type="ECO:0000313" key="9">
    <source>
        <dbReference type="Proteomes" id="UP000789342"/>
    </source>
</evidence>
<organism evidence="8 9">
    <name type="scientific">Acaulospora morrowiae</name>
    <dbReference type="NCBI Taxonomy" id="94023"/>
    <lineage>
        <taxon>Eukaryota</taxon>
        <taxon>Fungi</taxon>
        <taxon>Fungi incertae sedis</taxon>
        <taxon>Mucoromycota</taxon>
        <taxon>Glomeromycotina</taxon>
        <taxon>Glomeromycetes</taxon>
        <taxon>Diversisporales</taxon>
        <taxon>Acaulosporaceae</taxon>
        <taxon>Acaulospora</taxon>
    </lineage>
</organism>